<evidence type="ECO:0000313" key="1">
    <source>
        <dbReference type="EMBL" id="KAI2393444.1"/>
    </source>
</evidence>
<dbReference type="EMBL" id="JALBCA010000002">
    <property type="protein sequence ID" value="KAI2393444.1"/>
    <property type="molecule type" value="Genomic_DNA"/>
</dbReference>
<accession>A0ACB8V5G1</accession>
<sequence>MYPSEGNLDQTTASEYPRFAPKSNICYGPGTYVFQAPVYLKESTYRLTSLSRQESGERRVEESRSFESGEYIQEETPSMPNTVSNQSRKPSVPSGFDHLLNPSPDLPLASRLRLYVRQQPIAARTCAAGEKSRRCIDPSPVLQLLVAGFDPHSTEDHKILKYSQYVVACQLFIVLKKTHGFDSAPQSMLVEQGKDDPNLIRPVYGKTCVSPFFVEMDPEPAKAPPHPGSASRGRQSTFFVFADLRIPTAGVYQLRFRLIDVGAPPTTGKIPILDEVWSNHFRAYPAKDFPGMNPAPFLSEQLKALGADGAKSKKTR</sequence>
<reference evidence="1" key="1">
    <citation type="journal article" date="2022" name="bioRxiv">
        <title>Population genetic analysis of Ophidiomyces ophidiicola, the causative agent of snake fungal disease, indicates recent introductions to the USA.</title>
        <authorList>
            <person name="Ladner J.T."/>
            <person name="Palmer J.M."/>
            <person name="Ettinger C.L."/>
            <person name="Stajich J.E."/>
            <person name="Farrell T.M."/>
            <person name="Glorioso B.M."/>
            <person name="Lawson B."/>
            <person name="Price S.J."/>
            <person name="Stengle A.G."/>
            <person name="Grear D.A."/>
            <person name="Lorch J.M."/>
        </authorList>
    </citation>
    <scope>NUCLEOTIDE SEQUENCE</scope>
    <source>
        <strain evidence="1">NWHC 24266-5</strain>
    </source>
</reference>
<name>A0ACB8V5G1_9EURO</name>
<gene>
    <name evidence="1" type="ORF">LOY88_000042</name>
</gene>
<organism evidence="1">
    <name type="scientific">Ophidiomyces ophidiicola</name>
    <dbReference type="NCBI Taxonomy" id="1387563"/>
    <lineage>
        <taxon>Eukaryota</taxon>
        <taxon>Fungi</taxon>
        <taxon>Dikarya</taxon>
        <taxon>Ascomycota</taxon>
        <taxon>Pezizomycotina</taxon>
        <taxon>Eurotiomycetes</taxon>
        <taxon>Eurotiomycetidae</taxon>
        <taxon>Onygenales</taxon>
        <taxon>Onygenaceae</taxon>
        <taxon>Ophidiomyces</taxon>
    </lineage>
</organism>
<proteinExistence type="predicted"/>
<comment type="caution">
    <text evidence="1">The sequence shown here is derived from an EMBL/GenBank/DDBJ whole genome shotgun (WGS) entry which is preliminary data.</text>
</comment>
<protein>
    <submittedName>
        <fullName evidence="1">Uncharacterized protein</fullName>
    </submittedName>
</protein>